<protein>
    <submittedName>
        <fullName evidence="5">GntR family transcriptional regulator</fullName>
    </submittedName>
</protein>
<dbReference type="SUPFAM" id="SSF64288">
    <property type="entry name" value="Chorismate lyase-like"/>
    <property type="match status" value="1"/>
</dbReference>
<dbReference type="InterPro" id="IPR028978">
    <property type="entry name" value="Chorismate_lyase_/UTRA_dom_sf"/>
</dbReference>
<dbReference type="Gene3D" id="1.10.10.10">
    <property type="entry name" value="Winged helix-like DNA-binding domain superfamily/Winged helix DNA-binding domain"/>
    <property type="match status" value="1"/>
</dbReference>
<dbReference type="Gene3D" id="3.40.1410.10">
    <property type="entry name" value="Chorismate lyase-like"/>
    <property type="match status" value="1"/>
</dbReference>
<dbReference type="InterPro" id="IPR011663">
    <property type="entry name" value="UTRA"/>
</dbReference>
<sequence>MRVPKYYRVKEQIGALLDGSAPGTALPTERELAEQFATSRTTVRQALAELGVEGRLVRTQGRGTFVADPGLVRLHQLSSFTADLATDGQRGTDTVLGLAVVPAEEPVAAQLAVAPGDPVVRLERVRGIDDRPVAHETAWLRGPLPGLDRHLAATGSLYRTLADRYGITVAAAEDQIETAPAVPEDAALLGVDVGVPMLLVHRTAWDAAGRPVEWTRSVYRGDRFRFLARSALTDPPAAPV</sequence>
<dbReference type="SMART" id="SM00866">
    <property type="entry name" value="UTRA"/>
    <property type="match status" value="1"/>
</dbReference>
<dbReference type="InterPro" id="IPR036388">
    <property type="entry name" value="WH-like_DNA-bd_sf"/>
</dbReference>
<gene>
    <name evidence="5" type="ORF">FHX74_001815</name>
</gene>
<comment type="caution">
    <text evidence="5">The sequence shown here is derived from an EMBL/GenBank/DDBJ whole genome shotgun (WGS) entry which is preliminary data.</text>
</comment>
<dbReference type="Pfam" id="PF00392">
    <property type="entry name" value="GntR"/>
    <property type="match status" value="1"/>
</dbReference>
<evidence type="ECO:0000313" key="6">
    <source>
        <dbReference type="Proteomes" id="UP000523079"/>
    </source>
</evidence>
<name>A0A7W3IS38_9ACTN</name>
<dbReference type="InterPro" id="IPR050679">
    <property type="entry name" value="Bact_HTH_transcr_reg"/>
</dbReference>
<dbReference type="GO" id="GO:0003700">
    <property type="term" value="F:DNA-binding transcription factor activity"/>
    <property type="evidence" value="ECO:0007669"/>
    <property type="project" value="InterPro"/>
</dbReference>
<dbReference type="AlphaFoldDB" id="A0A7W3IS38"/>
<dbReference type="EMBL" id="JACGWT010000002">
    <property type="protein sequence ID" value="MBA8794210.1"/>
    <property type="molecule type" value="Genomic_DNA"/>
</dbReference>
<dbReference type="GO" id="GO:0003677">
    <property type="term" value="F:DNA binding"/>
    <property type="evidence" value="ECO:0007669"/>
    <property type="project" value="UniProtKB-KW"/>
</dbReference>
<dbReference type="GO" id="GO:0045892">
    <property type="term" value="P:negative regulation of DNA-templated transcription"/>
    <property type="evidence" value="ECO:0007669"/>
    <property type="project" value="TreeGrafter"/>
</dbReference>
<evidence type="ECO:0000259" key="4">
    <source>
        <dbReference type="PROSITE" id="PS50949"/>
    </source>
</evidence>
<dbReference type="CDD" id="cd07377">
    <property type="entry name" value="WHTH_GntR"/>
    <property type="match status" value="1"/>
</dbReference>
<dbReference type="SUPFAM" id="SSF46785">
    <property type="entry name" value="Winged helix' DNA-binding domain"/>
    <property type="match status" value="1"/>
</dbReference>
<evidence type="ECO:0000313" key="5">
    <source>
        <dbReference type="EMBL" id="MBA8794210.1"/>
    </source>
</evidence>
<keyword evidence="6" id="KW-1185">Reference proteome</keyword>
<keyword evidence="3" id="KW-0804">Transcription</keyword>
<feature type="domain" description="HTH gntR-type" evidence="4">
    <location>
        <begin position="3"/>
        <end position="69"/>
    </location>
</feature>
<dbReference type="PANTHER" id="PTHR44846">
    <property type="entry name" value="MANNOSYL-D-GLYCERATE TRANSPORT/METABOLISM SYSTEM REPRESSOR MNGR-RELATED"/>
    <property type="match status" value="1"/>
</dbReference>
<reference evidence="5 6" key="1">
    <citation type="submission" date="2020-07" db="EMBL/GenBank/DDBJ databases">
        <title>Sequencing the genomes of 1000 actinobacteria strains.</title>
        <authorList>
            <person name="Klenk H.-P."/>
        </authorList>
    </citation>
    <scope>NUCLEOTIDE SEQUENCE [LARGE SCALE GENOMIC DNA]</scope>
    <source>
        <strain evidence="5 6">DSM 100723</strain>
    </source>
</reference>
<dbReference type="PANTHER" id="PTHR44846:SF1">
    <property type="entry name" value="MANNOSYL-D-GLYCERATE TRANSPORT_METABOLISM SYSTEM REPRESSOR MNGR-RELATED"/>
    <property type="match status" value="1"/>
</dbReference>
<organism evidence="5 6">
    <name type="scientific">Microlunatus kandeliicorticis</name>
    <dbReference type="NCBI Taxonomy" id="1759536"/>
    <lineage>
        <taxon>Bacteria</taxon>
        <taxon>Bacillati</taxon>
        <taxon>Actinomycetota</taxon>
        <taxon>Actinomycetes</taxon>
        <taxon>Propionibacteriales</taxon>
        <taxon>Propionibacteriaceae</taxon>
        <taxon>Microlunatus</taxon>
    </lineage>
</organism>
<dbReference type="InterPro" id="IPR036390">
    <property type="entry name" value="WH_DNA-bd_sf"/>
</dbReference>
<dbReference type="RefSeq" id="WP_182559707.1">
    <property type="nucleotide sequence ID" value="NZ_JACGWT010000002.1"/>
</dbReference>
<evidence type="ECO:0000256" key="1">
    <source>
        <dbReference type="ARBA" id="ARBA00023015"/>
    </source>
</evidence>
<evidence type="ECO:0000256" key="3">
    <source>
        <dbReference type="ARBA" id="ARBA00023163"/>
    </source>
</evidence>
<dbReference type="Pfam" id="PF07702">
    <property type="entry name" value="UTRA"/>
    <property type="match status" value="1"/>
</dbReference>
<dbReference type="InterPro" id="IPR000524">
    <property type="entry name" value="Tscrpt_reg_HTH_GntR"/>
</dbReference>
<dbReference type="PROSITE" id="PS50949">
    <property type="entry name" value="HTH_GNTR"/>
    <property type="match status" value="1"/>
</dbReference>
<dbReference type="SMART" id="SM00345">
    <property type="entry name" value="HTH_GNTR"/>
    <property type="match status" value="1"/>
</dbReference>
<proteinExistence type="predicted"/>
<keyword evidence="1" id="KW-0805">Transcription regulation</keyword>
<dbReference type="Proteomes" id="UP000523079">
    <property type="component" value="Unassembled WGS sequence"/>
</dbReference>
<evidence type="ECO:0000256" key="2">
    <source>
        <dbReference type="ARBA" id="ARBA00023125"/>
    </source>
</evidence>
<accession>A0A7W3IS38</accession>
<dbReference type="PRINTS" id="PR00035">
    <property type="entry name" value="HTHGNTR"/>
</dbReference>
<keyword evidence="2" id="KW-0238">DNA-binding</keyword>